<dbReference type="KEGG" id="nva:G3M78_06475"/>
<accession>A0A7T0C1Y4</accession>
<organism evidence="1 2">
    <name type="scientific">Candidatus Nitrohelix vancouverensis</name>
    <dbReference type="NCBI Taxonomy" id="2705534"/>
    <lineage>
        <taxon>Bacteria</taxon>
        <taxon>Pseudomonadati</taxon>
        <taxon>Nitrospinota/Tectimicrobiota group</taxon>
        <taxon>Nitrospinota</taxon>
        <taxon>Nitrospinia</taxon>
        <taxon>Nitrospinales</taxon>
        <taxon>Nitrospinaceae</taxon>
        <taxon>Candidatus Nitrohelix</taxon>
    </lineage>
</organism>
<sequence length="337" mass="37183">MISEGSLILKDCVGGLDELVRRLFDHLQMKPETRVAFWGKTYPACKTLVEFHQILGDKFKPVCVIDNFKCGSAPVADAPIVSFEQALDLSDSIDLIAIMVDSASIYSILEQIAESKLSGKAILCVHRDADPVTETEFARLSDACHQTLTRKGVLWYTSPENWRCCYQYLQQTASLEGDVAEFGVYQGGSAYFMATVMKELGMNKRLHLFDSFSGIQEQSPLDQATPNSFASGGSEGVRALMSEFDGVNIVPGDIFETFAGAGLKRLSLAHIDCDQYATTRFLCESLYPLMASGGIMMFQNYAYGAAYGERVAVDAFFRDKPEAVLFGYDRAAFVVKL</sequence>
<gene>
    <name evidence="1" type="ORF">G3M78_06475</name>
</gene>
<reference evidence="2" key="1">
    <citation type="submission" date="2020-02" db="EMBL/GenBank/DDBJ databases">
        <title>Genomic and physiological characterization of two novel Nitrospinaceae genera.</title>
        <authorList>
            <person name="Mueller A.J."/>
            <person name="Jung M.-Y."/>
            <person name="Strachan C.R."/>
            <person name="Herbold C.W."/>
            <person name="Kirkegaard R.H."/>
            <person name="Daims H."/>
        </authorList>
    </citation>
    <scope>NUCLEOTIDE SEQUENCE [LARGE SCALE GENOMIC DNA]</scope>
</reference>
<protein>
    <recommendedName>
        <fullName evidence="3">Macrocin-O-methyltransferase (TylF)</fullName>
    </recommendedName>
</protein>
<dbReference type="PANTHER" id="PTHR40036">
    <property type="entry name" value="MACROCIN O-METHYLTRANSFERASE"/>
    <property type="match status" value="1"/>
</dbReference>
<dbReference type="EMBL" id="CP048620">
    <property type="protein sequence ID" value="QPJ65052.1"/>
    <property type="molecule type" value="Genomic_DNA"/>
</dbReference>
<dbReference type="InterPro" id="IPR008884">
    <property type="entry name" value="TylF_MeTrfase"/>
</dbReference>
<dbReference type="PANTHER" id="PTHR40036:SF1">
    <property type="entry name" value="MACROCIN O-METHYLTRANSFERASE"/>
    <property type="match status" value="1"/>
</dbReference>
<dbReference type="InterPro" id="IPR029063">
    <property type="entry name" value="SAM-dependent_MTases_sf"/>
</dbReference>
<evidence type="ECO:0000313" key="1">
    <source>
        <dbReference type="EMBL" id="QPJ65052.1"/>
    </source>
</evidence>
<dbReference type="Pfam" id="PF05711">
    <property type="entry name" value="TylF"/>
    <property type="match status" value="1"/>
</dbReference>
<dbReference type="SUPFAM" id="SSF53335">
    <property type="entry name" value="S-adenosyl-L-methionine-dependent methyltransferases"/>
    <property type="match status" value="1"/>
</dbReference>
<dbReference type="Gene3D" id="3.40.50.150">
    <property type="entry name" value="Vaccinia Virus protein VP39"/>
    <property type="match status" value="1"/>
</dbReference>
<evidence type="ECO:0008006" key="3">
    <source>
        <dbReference type="Google" id="ProtNLM"/>
    </source>
</evidence>
<dbReference type="AlphaFoldDB" id="A0A7T0C1Y4"/>
<evidence type="ECO:0000313" key="2">
    <source>
        <dbReference type="Proteomes" id="UP000594464"/>
    </source>
</evidence>
<dbReference type="Proteomes" id="UP000594464">
    <property type="component" value="Chromosome"/>
</dbReference>
<proteinExistence type="predicted"/>
<name>A0A7T0C1Y4_9BACT</name>